<gene>
    <name evidence="3" type="ORF">ACFSUC_09345</name>
</gene>
<keyword evidence="4" id="KW-1185">Reference proteome</keyword>
<name>A0ABW5RAR5_9BACL</name>
<comment type="caution">
    <text evidence="3">The sequence shown here is derived from an EMBL/GenBank/DDBJ whole genome shotgun (WGS) entry which is preliminary data.</text>
</comment>
<reference evidence="4" key="1">
    <citation type="journal article" date="2019" name="Int. J. Syst. Evol. Microbiol.">
        <title>The Global Catalogue of Microorganisms (GCM) 10K type strain sequencing project: providing services to taxonomists for standard genome sequencing and annotation.</title>
        <authorList>
            <consortium name="The Broad Institute Genomics Platform"/>
            <consortium name="The Broad Institute Genome Sequencing Center for Infectious Disease"/>
            <person name="Wu L."/>
            <person name="Ma J."/>
        </authorList>
    </citation>
    <scope>NUCLEOTIDE SEQUENCE [LARGE SCALE GENOMIC DNA]</scope>
    <source>
        <strain evidence="4">KCTC 33676</strain>
    </source>
</reference>
<proteinExistence type="predicted"/>
<evidence type="ECO:0000259" key="2">
    <source>
        <dbReference type="Pfam" id="PF10145"/>
    </source>
</evidence>
<protein>
    <submittedName>
        <fullName evidence="3">Phage tail tape measure protein</fullName>
    </submittedName>
</protein>
<evidence type="ECO:0000313" key="3">
    <source>
        <dbReference type="EMBL" id="MFD2671811.1"/>
    </source>
</evidence>
<feature type="domain" description="Phage tail tape measure protein" evidence="2">
    <location>
        <begin position="116"/>
        <end position="310"/>
    </location>
</feature>
<dbReference type="InterPro" id="IPR010090">
    <property type="entry name" value="Phage_tape_meas"/>
</dbReference>
<dbReference type="PANTHER" id="PTHR37813:SF1">
    <property type="entry name" value="FELS-2 PROPHAGE PROTEIN"/>
    <property type="match status" value="1"/>
</dbReference>
<dbReference type="RefSeq" id="WP_379929285.1">
    <property type="nucleotide sequence ID" value="NZ_JBHUMM010000015.1"/>
</dbReference>
<evidence type="ECO:0000256" key="1">
    <source>
        <dbReference type="ARBA" id="ARBA00022612"/>
    </source>
</evidence>
<keyword evidence="1" id="KW-1188">Viral release from host cell</keyword>
<dbReference type="EMBL" id="JBHUMM010000015">
    <property type="protein sequence ID" value="MFD2671811.1"/>
    <property type="molecule type" value="Genomic_DNA"/>
</dbReference>
<dbReference type="Pfam" id="PF10145">
    <property type="entry name" value="PhageMin_Tail"/>
    <property type="match status" value="1"/>
</dbReference>
<dbReference type="PANTHER" id="PTHR37813">
    <property type="entry name" value="FELS-2 PROPHAGE PROTEIN"/>
    <property type="match status" value="1"/>
</dbReference>
<accession>A0ABW5RAR5</accession>
<dbReference type="Proteomes" id="UP001597497">
    <property type="component" value="Unassembled WGS sequence"/>
</dbReference>
<sequence>MGTINTILNLRDRFTSRMRNAADQTRQHSRQMRLLGNRVESFRNTAVSGFTSVAKSATTLGVAFVGVSAAAESIGNGVQFMKDYHSSMTNLQAATGVTDAEMLKLKNSITELYKMNMGESWSDLSNAMMNTKQITGQVGDELKQTTALAVTYRDVFGEDLSQSVKTADTMMKNFGISSTEAFNLLSQGSREGLNKSQDLLDTANEYSVYFKTLGFNANEMFDMFSAGAENGAFNLDKVADSVKEFGIRIKDNSKSSREALSALGFNADSMIKTFAMGGEEAKQSFKQVVSAISGMNDPIQKNAIGVDLFGTQFENMESDVISALGTARNQFDMTRDTMQEIQKIKYDNTSQAFQGIGRMVETNVLIPISDRVLPKLNEFGQWFKDKAPEIEKAIDKAFETGAEIIDGFATSISWAKDNADWLIPVVSGLTATILAQKVVGTVSKMYQAWTLATKGQTMAQIALNIASKASPFGWIATVIGLVVVAGVALWKNWDTVKEKGQALWTSLQNVWGNIKSFIMDTVSNVADWLDSFPLGQTFLESVRGVVDNVKQIFGGITEFFSSVFKGDWEGAWDGIMDMFKGQIGLITTYAKTPINGLIDMINTLIDGLNSLSIEIPSWVPGYGGESWGIDIPKIPKFGLGTSYFTGGLAMVNERNGGEIVNLPGGSQVIPADKSEQLINNMSNRNVTVNIKVSGDIIGEEDKINRLMNRAVEMLEIKLSNMQGGLA</sequence>
<organism evidence="3 4">
    <name type="scientific">Marinicrinis sediminis</name>
    <dbReference type="NCBI Taxonomy" id="1652465"/>
    <lineage>
        <taxon>Bacteria</taxon>
        <taxon>Bacillati</taxon>
        <taxon>Bacillota</taxon>
        <taxon>Bacilli</taxon>
        <taxon>Bacillales</taxon>
        <taxon>Paenibacillaceae</taxon>
    </lineage>
</organism>
<evidence type="ECO:0000313" key="4">
    <source>
        <dbReference type="Proteomes" id="UP001597497"/>
    </source>
</evidence>